<keyword evidence="3" id="KW-1185">Reference proteome</keyword>
<feature type="region of interest" description="Disordered" evidence="1">
    <location>
        <begin position="155"/>
        <end position="224"/>
    </location>
</feature>
<feature type="compositionally biased region" description="Low complexity" evidence="1">
    <location>
        <begin position="155"/>
        <end position="198"/>
    </location>
</feature>
<accession>A0ABN8S729</accession>
<evidence type="ECO:0000313" key="2">
    <source>
        <dbReference type="EMBL" id="CAH3185997.1"/>
    </source>
</evidence>
<reference evidence="2 3" key="1">
    <citation type="submission" date="2022-05" db="EMBL/GenBank/DDBJ databases">
        <authorList>
            <consortium name="Genoscope - CEA"/>
            <person name="William W."/>
        </authorList>
    </citation>
    <scope>NUCLEOTIDE SEQUENCE [LARGE SCALE GENOMIC DNA]</scope>
</reference>
<sequence length="512" mass="55600">MSEEEEEEEEEEVENSSQSDYEDGSDSESDLNEEDSEFVEYLAKLRDSAKMKQILEIDGPLSASRVVKQYDEILAETATSINTDTRNDRPAQFPPLPVINSLREVSSQMMAFQASPDTPDGTACSSAVNAARQICYWSSLLMTIMDERNVVHPVTTMPSSTLEPSTSSTLSSSSSSASVLPSMLTTTSSSQPRPASSSNVPTSSVLQDHLPYSSSHQQAQSSVIDHQPPVSVSLQFQQNSLPCSTVSSNASCTVSPSLYSSSPLLSSTLSGQPPTMYSFCGQPALSSSSCVQSQFSRHPQPLSVISAPIQVTPSFFQQVSSFASERQPPSSFACTPAVHSSLPTACPPVHQDSPVPVSRQLPLCQPSSSSTSLSLSSTTVNQPPPGQSTMPPPSSLMIVDPATLGMHAKYGFPGQPCTDWLNTLKIPRNVESLDQVKEIWEVGGPNCPPLKDWTVLMRNYKSGKGQNTSVYSQRKFIYTLFQRHGFDVNSIRAQYNELKPGKLYKLLNTKQK</sequence>
<gene>
    <name evidence="2" type="ORF">PLOB_00033834</name>
</gene>
<dbReference type="EMBL" id="CALNXK010000455">
    <property type="protein sequence ID" value="CAH3185997.1"/>
    <property type="molecule type" value="Genomic_DNA"/>
</dbReference>
<dbReference type="Proteomes" id="UP001159405">
    <property type="component" value="Unassembled WGS sequence"/>
</dbReference>
<comment type="caution">
    <text evidence="2">The sequence shown here is derived from an EMBL/GenBank/DDBJ whole genome shotgun (WGS) entry which is preliminary data.</text>
</comment>
<evidence type="ECO:0000313" key="3">
    <source>
        <dbReference type="Proteomes" id="UP001159405"/>
    </source>
</evidence>
<feature type="compositionally biased region" description="Polar residues" evidence="1">
    <location>
        <begin position="199"/>
        <end position="224"/>
    </location>
</feature>
<organism evidence="2 3">
    <name type="scientific">Porites lobata</name>
    <dbReference type="NCBI Taxonomy" id="104759"/>
    <lineage>
        <taxon>Eukaryota</taxon>
        <taxon>Metazoa</taxon>
        <taxon>Cnidaria</taxon>
        <taxon>Anthozoa</taxon>
        <taxon>Hexacorallia</taxon>
        <taxon>Scleractinia</taxon>
        <taxon>Fungiina</taxon>
        <taxon>Poritidae</taxon>
        <taxon>Porites</taxon>
    </lineage>
</organism>
<proteinExistence type="predicted"/>
<feature type="region of interest" description="Disordered" evidence="1">
    <location>
        <begin position="1"/>
        <end position="38"/>
    </location>
</feature>
<evidence type="ECO:0000256" key="1">
    <source>
        <dbReference type="SAM" id="MobiDB-lite"/>
    </source>
</evidence>
<feature type="compositionally biased region" description="Pro residues" evidence="1">
    <location>
        <begin position="382"/>
        <end position="393"/>
    </location>
</feature>
<feature type="compositionally biased region" description="Low complexity" evidence="1">
    <location>
        <begin position="367"/>
        <end position="379"/>
    </location>
</feature>
<feature type="region of interest" description="Disordered" evidence="1">
    <location>
        <begin position="350"/>
        <end position="393"/>
    </location>
</feature>
<protein>
    <submittedName>
        <fullName evidence="2">Uncharacterized protein</fullName>
    </submittedName>
</protein>
<name>A0ABN8S729_9CNID</name>